<evidence type="ECO:0000313" key="2">
    <source>
        <dbReference type="Proteomes" id="UP000242634"/>
    </source>
</evidence>
<dbReference type="InterPro" id="IPR035156">
    <property type="entry name" value="DUF5471"/>
</dbReference>
<keyword evidence="2" id="KW-1185">Reference proteome</keyword>
<name>A0A2K9VJV6_9CAUD</name>
<organism evidence="1 2">
    <name type="scientific">Escherichia phage HZ2R8</name>
    <dbReference type="NCBI Taxonomy" id="2079317"/>
    <lineage>
        <taxon>Viruses</taxon>
        <taxon>Duplodnaviria</taxon>
        <taxon>Heunggongvirae</taxon>
        <taxon>Uroviricota</taxon>
        <taxon>Caudoviricetes</taxon>
        <taxon>Autographivirales</taxon>
        <taxon>Autotranscriptaviridae</taxon>
        <taxon>Studiervirinae</taxon>
        <taxon>Teseptimavirus</taxon>
        <taxon>Teseptimavirus HZ2R8</taxon>
    </lineage>
</organism>
<proteinExistence type="predicted"/>
<evidence type="ECO:0000313" key="1">
    <source>
        <dbReference type="EMBL" id="AUV62641.1"/>
    </source>
</evidence>
<dbReference type="EMBL" id="MG832642">
    <property type="protein sequence ID" value="AUV62641.1"/>
    <property type="molecule type" value="Genomic_DNA"/>
</dbReference>
<reference evidence="2" key="1">
    <citation type="submission" date="2018-01" db="EMBL/GenBank/DDBJ databases">
        <authorList>
            <person name="Liu P."/>
            <person name="Wang M."/>
            <person name="Tao W."/>
            <person name="Sun Y."/>
        </authorList>
    </citation>
    <scope>NUCLEOTIDE SEQUENCE [LARGE SCALE GENOMIC DNA]</scope>
</reference>
<protein>
    <submittedName>
        <fullName evidence="1">Uncharacterized protein</fullName>
    </submittedName>
</protein>
<dbReference type="Proteomes" id="UP000242634">
    <property type="component" value="Segment"/>
</dbReference>
<accession>A0A2K9VJV6</accession>
<dbReference type="Pfam" id="PF17565">
    <property type="entry name" value="DUF5471"/>
    <property type="match status" value="1"/>
</dbReference>
<gene>
    <name evidence="1" type="ORF">HZ2R8_17</name>
</gene>
<sequence length="70" mass="7892">MFKLIKKLGKLLVRLYNVEAKRLNDEARNEATQSRALAIRANELADSASNKVTEAARVANQAQQLSKFFE</sequence>